<organism evidence="1 2">
    <name type="scientific">Faecalibacterium prausnitzii</name>
    <dbReference type="NCBI Taxonomy" id="853"/>
    <lineage>
        <taxon>Bacteria</taxon>
        <taxon>Bacillati</taxon>
        <taxon>Bacillota</taxon>
        <taxon>Clostridia</taxon>
        <taxon>Eubacteriales</taxon>
        <taxon>Oscillospiraceae</taxon>
        <taxon>Faecalibacterium</taxon>
    </lineage>
</organism>
<evidence type="ECO:0000313" key="1">
    <source>
        <dbReference type="EMBL" id="MBS6622320.1"/>
    </source>
</evidence>
<protein>
    <submittedName>
        <fullName evidence="1">Uncharacterized protein</fullName>
    </submittedName>
</protein>
<sequence length="91" mass="10949">MARFDDLCADFQKRKPRGPITAEVPWFNVPLELQKGSESVNDVLRKYLKDFNMEYLNEMGTVWFLYHDLWKCCTHEIKDGKIHFYMACFDY</sequence>
<reference evidence="1" key="1">
    <citation type="submission" date="2021-02" db="EMBL/GenBank/DDBJ databases">
        <title>Infant gut strain persistence is associated with maternal origin, phylogeny, and functional potential including surface adhesion and iron acquisition.</title>
        <authorList>
            <person name="Lou Y.C."/>
        </authorList>
    </citation>
    <scope>NUCLEOTIDE SEQUENCE</scope>
    <source>
        <strain evidence="1">L2_039_000G1_dasL2_039_000G1_maxbin2.maxbin.077</strain>
    </source>
</reference>
<dbReference type="AlphaFoldDB" id="A0A9E1LYZ7"/>
<name>A0A9E1LYZ7_9FIRM</name>
<comment type="caution">
    <text evidence="1">The sequence shown here is derived from an EMBL/GenBank/DDBJ whole genome shotgun (WGS) entry which is preliminary data.</text>
</comment>
<gene>
    <name evidence="1" type="ORF">KH315_09210</name>
</gene>
<evidence type="ECO:0000313" key="2">
    <source>
        <dbReference type="Proteomes" id="UP000811365"/>
    </source>
</evidence>
<dbReference type="Proteomes" id="UP000811365">
    <property type="component" value="Unassembled WGS sequence"/>
</dbReference>
<accession>A0A9E1LYZ7</accession>
<proteinExistence type="predicted"/>
<dbReference type="EMBL" id="JAGZYH010000033">
    <property type="protein sequence ID" value="MBS6622320.1"/>
    <property type="molecule type" value="Genomic_DNA"/>
</dbReference>